<dbReference type="Gene3D" id="3.40.630.30">
    <property type="match status" value="1"/>
</dbReference>
<dbReference type="InterPro" id="IPR016181">
    <property type="entry name" value="Acyl_CoA_acyltransferase"/>
</dbReference>
<dbReference type="EMBL" id="BSDT01000001">
    <property type="protein sequence ID" value="GLI42844.1"/>
    <property type="molecule type" value="Genomic_DNA"/>
</dbReference>
<evidence type="ECO:0000259" key="1">
    <source>
        <dbReference type="PROSITE" id="PS51186"/>
    </source>
</evidence>
<evidence type="ECO:0000313" key="3">
    <source>
        <dbReference type="Proteomes" id="UP001144313"/>
    </source>
</evidence>
<keyword evidence="3" id="KW-1185">Reference proteome</keyword>
<accession>A0A9W6G7W0</accession>
<dbReference type="Proteomes" id="UP001144313">
    <property type="component" value="Unassembled WGS sequence"/>
</dbReference>
<proteinExistence type="predicted"/>
<dbReference type="GO" id="GO:0016747">
    <property type="term" value="F:acyltransferase activity, transferring groups other than amino-acyl groups"/>
    <property type="evidence" value="ECO:0007669"/>
    <property type="project" value="InterPro"/>
</dbReference>
<dbReference type="CDD" id="cd04301">
    <property type="entry name" value="NAT_SF"/>
    <property type="match status" value="1"/>
</dbReference>
<dbReference type="SUPFAM" id="SSF55729">
    <property type="entry name" value="Acyl-CoA N-acyltransferases (Nat)"/>
    <property type="match status" value="1"/>
</dbReference>
<gene>
    <name evidence="2" type="ORF">GALLR39Z86_26940</name>
</gene>
<feature type="domain" description="N-acetyltransferase" evidence="1">
    <location>
        <begin position="88"/>
        <end position="217"/>
    </location>
</feature>
<dbReference type="AlphaFoldDB" id="A0A9W6G7W0"/>
<sequence length="217" mass="23367">MTTTPTGHALPDLVMAWGRGRAHSRTTARPEPIDGGFRVAVGPPSTEVREVLHTYTPESLAATAARLDEPGHQVMIAGPSALLASAVPSTWTMDEGGHLMTVEFAQDPYAVPEEYRLLLETEGPLTVARVFHRNGDLAGSARLGRDETFGVFDKVVTAPAHQRRGLGSLMMRALSGNAYAQGMRFGLLVGSDDGRALYEHLGWSFVSDFPGARSKRV</sequence>
<reference evidence="2" key="1">
    <citation type="submission" date="2022-12" db="EMBL/GenBank/DDBJ databases">
        <title>Reference genome sequencing for broad-spectrum identification of bacterial and archaeal isolates by mass spectrometry.</title>
        <authorList>
            <person name="Sekiguchi Y."/>
            <person name="Tourlousse D.M."/>
        </authorList>
    </citation>
    <scope>NUCLEOTIDE SEQUENCE</scope>
    <source>
        <strain evidence="2">LLR39Z86</strain>
    </source>
</reference>
<protein>
    <recommendedName>
        <fullName evidence="1">N-acetyltransferase domain-containing protein</fullName>
    </recommendedName>
</protein>
<comment type="caution">
    <text evidence="2">The sequence shown here is derived from an EMBL/GenBank/DDBJ whole genome shotgun (WGS) entry which is preliminary data.</text>
</comment>
<dbReference type="PROSITE" id="PS51186">
    <property type="entry name" value="GNAT"/>
    <property type="match status" value="1"/>
</dbReference>
<organism evidence="2 3">
    <name type="scientific">Glycomyces algeriensis</name>
    <dbReference type="NCBI Taxonomy" id="256037"/>
    <lineage>
        <taxon>Bacteria</taxon>
        <taxon>Bacillati</taxon>
        <taxon>Actinomycetota</taxon>
        <taxon>Actinomycetes</taxon>
        <taxon>Glycomycetales</taxon>
        <taxon>Glycomycetaceae</taxon>
        <taxon>Glycomyces</taxon>
    </lineage>
</organism>
<dbReference type="Pfam" id="PF13508">
    <property type="entry name" value="Acetyltransf_7"/>
    <property type="match status" value="1"/>
</dbReference>
<name>A0A9W6G7W0_9ACTN</name>
<dbReference type="RefSeq" id="WP_270113893.1">
    <property type="nucleotide sequence ID" value="NZ_BAAAOL010000006.1"/>
</dbReference>
<evidence type="ECO:0000313" key="2">
    <source>
        <dbReference type="EMBL" id="GLI42844.1"/>
    </source>
</evidence>
<dbReference type="InterPro" id="IPR000182">
    <property type="entry name" value="GNAT_dom"/>
</dbReference>